<comment type="similarity">
    <text evidence="2">Belongs to the binding-protein-dependent transport system permease family. FecCD subfamily.</text>
</comment>
<keyword evidence="5 8" id="KW-0812">Transmembrane</keyword>
<feature type="transmembrane region" description="Helical" evidence="8">
    <location>
        <begin position="24"/>
        <end position="48"/>
    </location>
</feature>
<dbReference type="GO" id="GO:0022857">
    <property type="term" value="F:transmembrane transporter activity"/>
    <property type="evidence" value="ECO:0007669"/>
    <property type="project" value="InterPro"/>
</dbReference>
<dbReference type="PANTHER" id="PTHR30472">
    <property type="entry name" value="FERRIC ENTEROBACTIN TRANSPORT SYSTEM PERMEASE PROTEIN"/>
    <property type="match status" value="1"/>
</dbReference>
<name>A0A330LPP7_9GAMM</name>
<dbReference type="KEGG" id="mya:MORIYA_2141"/>
<dbReference type="Proteomes" id="UP000250163">
    <property type="component" value="Chromosome MORIYA"/>
</dbReference>
<evidence type="ECO:0000256" key="4">
    <source>
        <dbReference type="ARBA" id="ARBA00022475"/>
    </source>
</evidence>
<evidence type="ECO:0000256" key="1">
    <source>
        <dbReference type="ARBA" id="ARBA00004651"/>
    </source>
</evidence>
<dbReference type="Gene3D" id="1.10.3470.10">
    <property type="entry name" value="ABC transporter involved in vitamin B12 uptake, BtuC"/>
    <property type="match status" value="1"/>
</dbReference>
<evidence type="ECO:0000256" key="2">
    <source>
        <dbReference type="ARBA" id="ARBA00007935"/>
    </source>
</evidence>
<dbReference type="InterPro" id="IPR000522">
    <property type="entry name" value="ABC_transptr_permease_BtuC"/>
</dbReference>
<evidence type="ECO:0000256" key="3">
    <source>
        <dbReference type="ARBA" id="ARBA00022448"/>
    </source>
</evidence>
<accession>A0A330LPP7</accession>
<gene>
    <name evidence="9" type="ORF">MORIYA_2141</name>
</gene>
<protein>
    <submittedName>
        <fullName evidence="9">Uncharacterized protein</fullName>
    </submittedName>
</protein>
<evidence type="ECO:0000313" key="10">
    <source>
        <dbReference type="Proteomes" id="UP000250163"/>
    </source>
</evidence>
<dbReference type="GO" id="GO:0005886">
    <property type="term" value="C:plasma membrane"/>
    <property type="evidence" value="ECO:0007669"/>
    <property type="project" value="UniProtKB-SubCell"/>
</dbReference>
<proteinExistence type="inferred from homology"/>
<dbReference type="SUPFAM" id="SSF81345">
    <property type="entry name" value="ABC transporter involved in vitamin B12 uptake, BtuC"/>
    <property type="match status" value="1"/>
</dbReference>
<evidence type="ECO:0000313" key="9">
    <source>
        <dbReference type="EMBL" id="SQD78619.1"/>
    </source>
</evidence>
<dbReference type="AlphaFoldDB" id="A0A330LPP7"/>
<organism evidence="9 10">
    <name type="scientific">Moritella yayanosii</name>
    <dbReference type="NCBI Taxonomy" id="69539"/>
    <lineage>
        <taxon>Bacteria</taxon>
        <taxon>Pseudomonadati</taxon>
        <taxon>Pseudomonadota</taxon>
        <taxon>Gammaproteobacteria</taxon>
        <taxon>Alteromonadales</taxon>
        <taxon>Moritellaceae</taxon>
        <taxon>Moritella</taxon>
    </lineage>
</organism>
<dbReference type="EMBL" id="LS483250">
    <property type="protein sequence ID" value="SQD78619.1"/>
    <property type="molecule type" value="Genomic_DNA"/>
</dbReference>
<dbReference type="PANTHER" id="PTHR30472:SF25">
    <property type="entry name" value="ABC TRANSPORTER PERMEASE PROTEIN MJ0876-RELATED"/>
    <property type="match status" value="1"/>
</dbReference>
<dbReference type="InterPro" id="IPR037294">
    <property type="entry name" value="ABC_BtuC-like"/>
</dbReference>
<evidence type="ECO:0000256" key="6">
    <source>
        <dbReference type="ARBA" id="ARBA00022989"/>
    </source>
</evidence>
<reference evidence="10" key="1">
    <citation type="submission" date="2018-05" db="EMBL/GenBank/DDBJ databases">
        <authorList>
            <person name="Cea G.-C."/>
            <person name="William W."/>
        </authorList>
    </citation>
    <scope>NUCLEOTIDE SEQUENCE [LARGE SCALE GENOMIC DNA]</scope>
    <source>
        <strain evidence="10">DB21MT 5</strain>
    </source>
</reference>
<evidence type="ECO:0000256" key="5">
    <source>
        <dbReference type="ARBA" id="ARBA00022692"/>
    </source>
</evidence>
<keyword evidence="7 8" id="KW-0472">Membrane</keyword>
<dbReference type="Pfam" id="PF01032">
    <property type="entry name" value="FecCD"/>
    <property type="match status" value="1"/>
</dbReference>
<keyword evidence="4" id="KW-1003">Cell membrane</keyword>
<keyword evidence="6 8" id="KW-1133">Transmembrane helix</keyword>
<keyword evidence="10" id="KW-1185">Reference proteome</keyword>
<comment type="subcellular location">
    <subcellularLocation>
        <location evidence="1">Cell membrane</location>
        <topology evidence="1">Multi-pass membrane protein</topology>
    </subcellularLocation>
</comment>
<dbReference type="GO" id="GO:0033214">
    <property type="term" value="P:siderophore-iron import into cell"/>
    <property type="evidence" value="ECO:0007669"/>
    <property type="project" value="TreeGrafter"/>
</dbReference>
<evidence type="ECO:0000256" key="7">
    <source>
        <dbReference type="ARBA" id="ARBA00023136"/>
    </source>
</evidence>
<evidence type="ECO:0000256" key="8">
    <source>
        <dbReference type="SAM" id="Phobius"/>
    </source>
</evidence>
<sequence length="53" mass="5152">MAIVVGACLGLAGAEMQTALNNPLASPFTLGISAAATLGAAIVVVFNLQIPGI</sequence>
<keyword evidence="3" id="KW-0813">Transport</keyword>